<comment type="caution">
    <text evidence="3">The sequence shown here is derived from an EMBL/GenBank/DDBJ whole genome shotgun (WGS) entry which is preliminary data.</text>
</comment>
<dbReference type="PANTHER" id="PTHR43081:SF1">
    <property type="entry name" value="ADENYLATE CYCLASE, TERMINAL-DIFFERENTIATION SPECIFIC"/>
    <property type="match status" value="1"/>
</dbReference>
<dbReference type="SMART" id="SM00044">
    <property type="entry name" value="CYCc"/>
    <property type="match status" value="1"/>
</dbReference>
<dbReference type="InterPro" id="IPR029787">
    <property type="entry name" value="Nucleotide_cyclase"/>
</dbReference>
<gene>
    <name evidence="3" type="ORF">A3K49_02865</name>
</gene>
<dbReference type="InterPro" id="IPR001054">
    <property type="entry name" value="A/G_cyclase"/>
</dbReference>
<dbReference type="Proteomes" id="UP000178602">
    <property type="component" value="Unassembled WGS sequence"/>
</dbReference>
<dbReference type="PROSITE" id="PS50125">
    <property type="entry name" value="GUANYLATE_CYCLASE_2"/>
    <property type="match status" value="1"/>
</dbReference>
<dbReference type="PANTHER" id="PTHR43081">
    <property type="entry name" value="ADENYLATE CYCLASE, TERMINAL-DIFFERENTIATION SPECIFIC-RELATED"/>
    <property type="match status" value="1"/>
</dbReference>
<proteinExistence type="inferred from homology"/>
<protein>
    <recommendedName>
        <fullName evidence="2">Guanylate cyclase domain-containing protein</fullName>
    </recommendedName>
</protein>
<accession>A0A1F4T5E2</accession>
<evidence type="ECO:0000256" key="1">
    <source>
        <dbReference type="ARBA" id="ARBA00005381"/>
    </source>
</evidence>
<evidence type="ECO:0000313" key="3">
    <source>
        <dbReference type="EMBL" id="OGC27928.1"/>
    </source>
</evidence>
<dbReference type="CDD" id="cd07302">
    <property type="entry name" value="CHD"/>
    <property type="match status" value="1"/>
</dbReference>
<organism evidence="3 4">
    <name type="scientific">candidate division WOR-1 bacterium RIFOXYC12_FULL_54_18</name>
    <dbReference type="NCBI Taxonomy" id="1802584"/>
    <lineage>
        <taxon>Bacteria</taxon>
        <taxon>Bacillati</taxon>
        <taxon>Saganbacteria</taxon>
    </lineage>
</organism>
<name>A0A1F4T5E2_UNCSA</name>
<evidence type="ECO:0000259" key="2">
    <source>
        <dbReference type="PROSITE" id="PS50125"/>
    </source>
</evidence>
<dbReference type="GO" id="GO:0004016">
    <property type="term" value="F:adenylate cyclase activity"/>
    <property type="evidence" value="ECO:0007669"/>
    <property type="project" value="UniProtKB-ARBA"/>
</dbReference>
<feature type="domain" description="Guanylate cyclase" evidence="2">
    <location>
        <begin position="572"/>
        <end position="713"/>
    </location>
</feature>
<dbReference type="InterPro" id="IPR050697">
    <property type="entry name" value="Adenylyl/Guanylyl_Cyclase_3/4"/>
</dbReference>
<dbReference type="EMBL" id="MEUG01000001">
    <property type="protein sequence ID" value="OGC27928.1"/>
    <property type="molecule type" value="Genomic_DNA"/>
</dbReference>
<dbReference type="GO" id="GO:0035556">
    <property type="term" value="P:intracellular signal transduction"/>
    <property type="evidence" value="ECO:0007669"/>
    <property type="project" value="InterPro"/>
</dbReference>
<dbReference type="Pfam" id="PF00211">
    <property type="entry name" value="Guanylate_cyc"/>
    <property type="match status" value="1"/>
</dbReference>
<dbReference type="AlphaFoldDB" id="A0A1F4T5E2"/>
<comment type="similarity">
    <text evidence="1">Belongs to the adenylyl cyclase class-3 family.</text>
</comment>
<dbReference type="Gene3D" id="3.30.70.1230">
    <property type="entry name" value="Nucleotide cyclase"/>
    <property type="match status" value="1"/>
</dbReference>
<dbReference type="GO" id="GO:0009190">
    <property type="term" value="P:cyclic nucleotide biosynthetic process"/>
    <property type="evidence" value="ECO:0007669"/>
    <property type="project" value="InterPro"/>
</dbReference>
<dbReference type="SUPFAM" id="SSF55073">
    <property type="entry name" value="Nucleotide cyclase"/>
    <property type="match status" value="1"/>
</dbReference>
<reference evidence="3 4" key="1">
    <citation type="journal article" date="2016" name="Nat. Commun.">
        <title>Thousands of microbial genomes shed light on interconnected biogeochemical processes in an aquifer system.</title>
        <authorList>
            <person name="Anantharaman K."/>
            <person name="Brown C.T."/>
            <person name="Hug L.A."/>
            <person name="Sharon I."/>
            <person name="Castelle C.J."/>
            <person name="Probst A.J."/>
            <person name="Thomas B.C."/>
            <person name="Singh A."/>
            <person name="Wilkins M.J."/>
            <person name="Karaoz U."/>
            <person name="Brodie E.L."/>
            <person name="Williams K.H."/>
            <person name="Hubbard S.S."/>
            <person name="Banfield J.F."/>
        </authorList>
    </citation>
    <scope>NUCLEOTIDE SEQUENCE [LARGE SCALE GENOMIC DNA]</scope>
</reference>
<evidence type="ECO:0000313" key="4">
    <source>
        <dbReference type="Proteomes" id="UP000178602"/>
    </source>
</evidence>
<sequence length="885" mass="98449">MSRIGQLINIASFPGHLLLKGAKNMAGLHSRSKELAYFYDLGRRIAGASDLPGSAGVQLGEALFKAAAANGFVLKGASLDGPPLEILSVVKSIIPHGNKKEHFTVGLLTELRVIYAPRTLSGRIGAACDRFVPRLSVDSLDRLVSDEKRSSAEEWRLKTEIDTVQKRQETLLSKARSELHYLGLGNQAYIEIMSAIYRDGQGKSLEENITEMLDVVTKWAYQVIGRSPDSEAAGWLVVGPDGQIGIPYRYLIPGETLESSDIVPLRQKGGGLTLSAKESKGEIADERGRYLTIAEWEEWSRMVREDLVVVNDRFGRRRLFQREIRPGSELIKHVVGGAAGELMGEVAQGATKLLGDRNALIELKPITLEEAGVKKGEIIPVVADGTRIKLVSAGSTNENLREEKIRKGSKIEQLSARGGQPVGIVRQELSRAIGNVRTSAILPLRLMIEDAKRFSRRPQNEFLLKIVGVASYFITSIFKYNELGEAVCLGCLEVTNPEIIPEKMTPEETARLDHQFKSGQAFAELISTGIMIKVLQEERNNLTRQYVGEKVYDLLRSRDYLALRGRQIDDATIMFADVSGFTALSDILRDLPEEVVGLLSRLFARLDPIITRYGGMVDKHIGDCIMGNFGVPRRESGDVEGGVTAAIELQLALRRLNLDPGIRATFKRYGIKPLGVTIGLHTGRVIAGNVGHVGSKLEYTVIGDAVNQAARLQHAVSRGQVLIGERTYNLLSGEYKEGMIADFNSYNRGLDSPKGRAYLRQFLADHAVEPSDELIDRVITEYQANYRDAAEEDLFVPCTIYAKNKGVLPGYFVRWDRHAYRWPFLRAALERSGIRLEREPDFENQPLSAENVHQLWQGESDERQVELFESYLELKERQNAKLRKS</sequence>